<organism evidence="2 3">
    <name type="scientific">Vibrio casei</name>
    <dbReference type="NCBI Taxonomy" id="673372"/>
    <lineage>
        <taxon>Bacteria</taxon>
        <taxon>Pseudomonadati</taxon>
        <taxon>Pseudomonadota</taxon>
        <taxon>Gammaproteobacteria</taxon>
        <taxon>Vibrionales</taxon>
        <taxon>Vibrionaceae</taxon>
        <taxon>Vibrio</taxon>
    </lineage>
</organism>
<dbReference type="GO" id="GO:0045152">
    <property type="term" value="F:antisigma factor binding"/>
    <property type="evidence" value="ECO:0007669"/>
    <property type="project" value="TreeGrafter"/>
</dbReference>
<feature type="domain" description="MucB/RseB N-terminal" evidence="1">
    <location>
        <begin position="33"/>
        <end position="103"/>
    </location>
</feature>
<dbReference type="InterPro" id="IPR033434">
    <property type="entry name" value="MucB/RseB_N"/>
</dbReference>
<comment type="caution">
    <text evidence="2">The sequence shown here is derived from an EMBL/GenBank/DDBJ whole genome shotgun (WGS) entry which is preliminary data.</text>
</comment>
<dbReference type="PANTHER" id="PTHR38782:SF1">
    <property type="entry name" value="SIGMA-E FACTOR REGULATORY PROTEIN RSEB"/>
    <property type="match status" value="1"/>
</dbReference>
<feature type="non-terminal residue" evidence="2">
    <location>
        <position position="1"/>
    </location>
</feature>
<dbReference type="EMBL" id="QPGL01000015">
    <property type="protein sequence ID" value="RCS68029.1"/>
    <property type="molecule type" value="Genomic_DNA"/>
</dbReference>
<dbReference type="Proteomes" id="UP000252479">
    <property type="component" value="Unassembled WGS sequence"/>
</dbReference>
<dbReference type="Gene3D" id="2.50.20.10">
    <property type="entry name" value="Lipoprotein localisation LolA/LolB/LppX"/>
    <property type="match status" value="1"/>
</dbReference>
<protein>
    <submittedName>
        <fullName evidence="2">Nucleoside transporter</fullName>
    </submittedName>
</protein>
<evidence type="ECO:0000259" key="1">
    <source>
        <dbReference type="Pfam" id="PF03888"/>
    </source>
</evidence>
<sequence length="106" mass="12229">GPSVSIERRSPVGRLAWTEDSGNGGLSSPARWAAHLEEYYQIDLEEDSRVAGRDSVKLIFEPLDQWRFAHEWWLDRETGLLLKHVLIDQQGRIIETFQITQLQSPQ</sequence>
<dbReference type="PANTHER" id="PTHR38782">
    <property type="match status" value="1"/>
</dbReference>
<dbReference type="CDD" id="cd16327">
    <property type="entry name" value="RseB"/>
    <property type="match status" value="1"/>
</dbReference>
<dbReference type="AlphaFoldDB" id="A0A368LFN2"/>
<accession>A0A368LFN2</accession>
<dbReference type="GeneID" id="303190882"/>
<evidence type="ECO:0000313" key="3">
    <source>
        <dbReference type="Proteomes" id="UP000252479"/>
    </source>
</evidence>
<dbReference type="GO" id="GO:0032885">
    <property type="term" value="P:regulation of polysaccharide biosynthetic process"/>
    <property type="evidence" value="ECO:0007669"/>
    <property type="project" value="TreeGrafter"/>
</dbReference>
<dbReference type="InterPro" id="IPR005588">
    <property type="entry name" value="MucB_RseB"/>
</dbReference>
<feature type="non-terminal residue" evidence="2">
    <location>
        <position position="106"/>
    </location>
</feature>
<name>A0A368LFN2_9VIBR</name>
<dbReference type="Pfam" id="PF03888">
    <property type="entry name" value="MucB_RseB"/>
    <property type="match status" value="1"/>
</dbReference>
<dbReference type="RefSeq" id="WP_275540445.1">
    <property type="nucleotide sequence ID" value="NZ_QPGL01000015.1"/>
</dbReference>
<dbReference type="GO" id="GO:0030288">
    <property type="term" value="C:outer membrane-bounded periplasmic space"/>
    <property type="evidence" value="ECO:0007669"/>
    <property type="project" value="TreeGrafter"/>
</dbReference>
<evidence type="ECO:0000313" key="2">
    <source>
        <dbReference type="EMBL" id="RCS68029.1"/>
    </source>
</evidence>
<keyword evidence="3" id="KW-1185">Reference proteome</keyword>
<proteinExistence type="predicted"/>
<gene>
    <name evidence="2" type="ORF">CIK83_18335</name>
</gene>
<reference evidence="2 3" key="1">
    <citation type="journal article" date="2017" name="Elife">
        <title>Extensive horizontal gene transfer in cheese-associated bacteria.</title>
        <authorList>
            <person name="Bonham K.S."/>
            <person name="Wolfe B.E."/>
            <person name="Dutton R.J."/>
        </authorList>
    </citation>
    <scope>NUCLEOTIDE SEQUENCE [LARGE SCALE GENOMIC DNA]</scope>
    <source>
        <strain evidence="2 3">JB196</strain>
    </source>
</reference>